<dbReference type="Pfam" id="PF15208">
    <property type="entry name" value="Rab15_effector"/>
    <property type="match status" value="1"/>
</dbReference>
<name>A0A1A8RZ89_9TELE</name>
<reference evidence="1" key="2">
    <citation type="submission" date="2016-06" db="EMBL/GenBank/DDBJ databases">
        <title>The genome of a short-lived fish provides insights into sex chromosome evolution and the genetic control of aging.</title>
        <authorList>
            <person name="Reichwald K."/>
            <person name="Felder M."/>
            <person name="Petzold A."/>
            <person name="Koch P."/>
            <person name="Groth M."/>
            <person name="Platzer M."/>
        </authorList>
    </citation>
    <scope>NUCLEOTIDE SEQUENCE</scope>
    <source>
        <tissue evidence="1">Brain</tissue>
    </source>
</reference>
<organism evidence="1">
    <name type="scientific">Nothobranchius rachovii</name>
    <name type="common">bluefin notho</name>
    <dbReference type="NCBI Taxonomy" id="451742"/>
    <lineage>
        <taxon>Eukaryota</taxon>
        <taxon>Metazoa</taxon>
        <taxon>Chordata</taxon>
        <taxon>Craniata</taxon>
        <taxon>Vertebrata</taxon>
        <taxon>Euteleostomi</taxon>
        <taxon>Actinopterygii</taxon>
        <taxon>Neopterygii</taxon>
        <taxon>Teleostei</taxon>
        <taxon>Neoteleostei</taxon>
        <taxon>Acanthomorphata</taxon>
        <taxon>Ovalentaria</taxon>
        <taxon>Atherinomorphae</taxon>
        <taxon>Cyprinodontiformes</taxon>
        <taxon>Nothobranchiidae</taxon>
        <taxon>Nothobranchius</taxon>
    </lineage>
</organism>
<dbReference type="PANTHER" id="PTHR36682:SF1">
    <property type="entry name" value="RAB15 EFFECTOR PROTEIN"/>
    <property type="match status" value="1"/>
</dbReference>
<dbReference type="InterPro" id="IPR027985">
    <property type="entry name" value="Rab15_effector"/>
</dbReference>
<accession>A0A1A8RZ89</accession>
<dbReference type="AlphaFoldDB" id="A0A1A8RZ89"/>
<dbReference type="GO" id="GO:0001881">
    <property type="term" value="P:receptor recycling"/>
    <property type="evidence" value="ECO:0007669"/>
    <property type="project" value="InterPro"/>
</dbReference>
<sequence length="315" mass="36113">MLRSYWSELHTHTDVVCLSRVGNRTWNSWDFKTHPVYQGDHNLIFSPSDVMGQSFSFFSLKHHPPKQDPIEKKHQPGVFSKMAAAANKPGDFVHLISNCISAASTRTQEYLAFKDPEEKFHPSPRVLIQVFLMTYITQIFSLNVTDAFSCTVPTPEQRVLLGADWVWAMLEEPSQNPKIQIVVQVLHLPEGEKPEETAVEANMESIKMAQMESGGMNPHEKTVDFRASVGKDCFALFLFFGKQDDQENIYGVLSNNFEAAIAKGNKVDRRLIEHFFKGSSRFHTPLEIMQAVFSIKTSRHKSDKFIRKIWEIWHL</sequence>
<dbReference type="EMBL" id="HAEH01022570">
    <property type="protein sequence ID" value="SBS14181.1"/>
    <property type="molecule type" value="Transcribed_RNA"/>
</dbReference>
<protein>
    <submittedName>
        <fullName evidence="1">RAB15 effector protein</fullName>
    </submittedName>
</protein>
<dbReference type="PANTHER" id="PTHR36682">
    <property type="entry name" value="RAB15 EFFECTOR PROTEIN"/>
    <property type="match status" value="1"/>
</dbReference>
<proteinExistence type="predicted"/>
<gene>
    <name evidence="1" type="primary">REP15</name>
</gene>
<reference evidence="1" key="1">
    <citation type="submission" date="2016-05" db="EMBL/GenBank/DDBJ databases">
        <authorList>
            <person name="Lavstsen T."/>
            <person name="Jespersen J.S."/>
        </authorList>
    </citation>
    <scope>NUCLEOTIDE SEQUENCE</scope>
    <source>
        <tissue evidence="1">Brain</tissue>
    </source>
</reference>
<dbReference type="EMBL" id="HAEI01010447">
    <property type="protein sequence ID" value="SBS10613.1"/>
    <property type="molecule type" value="Transcribed_RNA"/>
</dbReference>
<evidence type="ECO:0000313" key="1">
    <source>
        <dbReference type="EMBL" id="SBS10613.1"/>
    </source>
</evidence>